<keyword evidence="3" id="KW-1185">Reference proteome</keyword>
<comment type="caution">
    <text evidence="2">The sequence shown here is derived from an EMBL/GenBank/DDBJ whole genome shotgun (WGS) entry which is preliminary data.</text>
</comment>
<sequence length="74" mass="8314">MAKRKKKDRGGVLTWVGILAIALASIADFVLFFFDDGSRYILYTLPLWFLGIGCFAWLGRSEERGGKTGDQRGR</sequence>
<dbReference type="GeneID" id="83608327"/>
<keyword evidence="1" id="KW-0812">Transmembrane</keyword>
<feature type="transmembrane region" description="Helical" evidence="1">
    <location>
        <begin position="12"/>
        <end position="34"/>
    </location>
</feature>
<protein>
    <submittedName>
        <fullName evidence="2">Uncharacterized protein</fullName>
    </submittedName>
</protein>
<keyword evidence="1" id="KW-1133">Transmembrane helix</keyword>
<organism evidence="2 3">
    <name type="scientific">Actinotignum sanguinis</name>
    <dbReference type="NCBI Taxonomy" id="1445614"/>
    <lineage>
        <taxon>Bacteria</taxon>
        <taxon>Bacillati</taxon>
        <taxon>Actinomycetota</taxon>
        <taxon>Actinomycetes</taxon>
        <taxon>Actinomycetales</taxon>
        <taxon>Actinomycetaceae</taxon>
        <taxon>Actinotignum</taxon>
    </lineage>
</organism>
<evidence type="ECO:0000313" key="2">
    <source>
        <dbReference type="EMBL" id="MDE1656691.1"/>
    </source>
</evidence>
<evidence type="ECO:0000256" key="1">
    <source>
        <dbReference type="SAM" id="Phobius"/>
    </source>
</evidence>
<accession>A0ABT5V775</accession>
<dbReference type="EMBL" id="JARBHI010000013">
    <property type="protein sequence ID" value="MDE1656691.1"/>
    <property type="molecule type" value="Genomic_DNA"/>
</dbReference>
<keyword evidence="1" id="KW-0472">Membrane</keyword>
<feature type="transmembrane region" description="Helical" evidence="1">
    <location>
        <begin position="40"/>
        <end position="58"/>
    </location>
</feature>
<proteinExistence type="predicted"/>
<gene>
    <name evidence="2" type="ORF">PWJ81_06375</name>
</gene>
<dbReference type="Proteomes" id="UP001219297">
    <property type="component" value="Unassembled WGS sequence"/>
</dbReference>
<dbReference type="RefSeq" id="WP_274735107.1">
    <property type="nucleotide sequence ID" value="NZ_CAMXYX010000013.1"/>
</dbReference>
<reference evidence="2 3" key="1">
    <citation type="submission" date="2023-02" db="EMBL/GenBank/DDBJ databases">
        <title>Defining the Infant Male Urobiome and Moving Towards Mechanisms in Urobiome Research.</title>
        <authorList>
            <person name="Reasoner S."/>
            <person name="Flores V."/>
            <person name="Van Horn G."/>
            <person name="Morales G."/>
            <person name="Peard L."/>
            <person name="Abelson B."/>
            <person name="Manuel C."/>
            <person name="Lee J."/>
            <person name="Baker B."/>
            <person name="Williams T."/>
            <person name="Schmitz J."/>
            <person name="Clayton D."/>
            <person name="Hadjifrangiskou M."/>
        </authorList>
    </citation>
    <scope>NUCLEOTIDE SEQUENCE [LARGE SCALE GENOMIC DNA]</scope>
    <source>
        <strain evidence="2 3">AS1053</strain>
    </source>
</reference>
<evidence type="ECO:0000313" key="3">
    <source>
        <dbReference type="Proteomes" id="UP001219297"/>
    </source>
</evidence>
<name>A0ABT5V775_9ACTO</name>